<dbReference type="GO" id="GO:0004339">
    <property type="term" value="F:glucan 1,4-alpha-glucosidase activity"/>
    <property type="evidence" value="ECO:0007669"/>
    <property type="project" value="UniProtKB-EC"/>
</dbReference>
<evidence type="ECO:0000256" key="5">
    <source>
        <dbReference type="ARBA" id="ARBA00023277"/>
    </source>
</evidence>
<evidence type="ECO:0000256" key="1">
    <source>
        <dbReference type="ARBA" id="ARBA00001863"/>
    </source>
</evidence>
<evidence type="ECO:0000259" key="11">
    <source>
        <dbReference type="Pfam" id="PF00723"/>
    </source>
</evidence>
<sequence>MMMSWKSLLLLLGPIAAATAAIPTGNSSLNAWVSSQEDISFSVMLGNINPPGTVKGFVAASLSTAGPDYFYSWVRDSALVSRVVTHKYNTTETGNSTVAGFLEDYVHFQINTQTESTVCNCLGEPKFNPDGSSYTGPWGRPQNDGPAERASTMILIADSFLTQTKNTSYVDNTLKPAIYKDLDYVVNTWSNPCFDLWEEVNGIHFYTLMVMRRGLLDGANFATRNGDTSKASSYSSTASQIQNKIDSFWSSNKNYIIVTQDYQNGVQKPSGLDISTLIAANVAGMNDGFYTPGSDKMLATAVAIENAMANLYPLNKNLPSYLGNAIGRYPEDTYNGDGNSQGNPWFLATTAFSELYYRALLEWQETGVTVTSISKDFFSKFDPNASAGKKYSPGSNEFASLAQNIASAADRFLSTVNYHRNSNGSLSEEFDRNTGYMTGARDLTWSHAAFITAGLARAGTPSF</sequence>
<keyword evidence="7" id="KW-0624">Polysaccharide degradation</keyword>
<evidence type="ECO:0000313" key="13">
    <source>
        <dbReference type="Proteomes" id="UP000605846"/>
    </source>
</evidence>
<keyword evidence="4" id="KW-0378">Hydrolase</keyword>
<evidence type="ECO:0000313" key="12">
    <source>
        <dbReference type="EMBL" id="KAF7727643.1"/>
    </source>
</evidence>
<keyword evidence="6" id="KW-0326">Glycosidase</keyword>
<dbReference type="Pfam" id="PF00723">
    <property type="entry name" value="Glyco_hydro_15"/>
    <property type="match status" value="1"/>
</dbReference>
<dbReference type="EC" id="3.2.1.3" evidence="3"/>
<dbReference type="InterPro" id="IPR011613">
    <property type="entry name" value="GH15-like"/>
</dbReference>
<feature type="domain" description="GH15-like" evidence="11">
    <location>
        <begin position="44"/>
        <end position="454"/>
    </location>
</feature>
<keyword evidence="10" id="KW-0732">Signal</keyword>
<dbReference type="InterPro" id="IPR000165">
    <property type="entry name" value="Glucoamylase"/>
</dbReference>
<evidence type="ECO:0000256" key="3">
    <source>
        <dbReference type="ARBA" id="ARBA00012593"/>
    </source>
</evidence>
<dbReference type="InterPro" id="IPR046966">
    <property type="entry name" value="Glucoamylase_active_site"/>
</dbReference>
<protein>
    <recommendedName>
        <fullName evidence="3">glucan 1,4-alpha-glucosidase</fullName>
        <ecNumber evidence="3">3.2.1.3</ecNumber>
    </recommendedName>
    <alternativeName>
        <fullName evidence="9">1,4-alpha-D-glucan glucohydrolase</fullName>
    </alternativeName>
    <alternativeName>
        <fullName evidence="8">Glucan 1,4-alpha-glucosidase</fullName>
    </alternativeName>
</protein>
<dbReference type="PANTHER" id="PTHR31616">
    <property type="entry name" value="TREHALASE"/>
    <property type="match status" value="1"/>
</dbReference>
<dbReference type="EMBL" id="JABAYA010000052">
    <property type="protein sequence ID" value="KAF7727643.1"/>
    <property type="molecule type" value="Genomic_DNA"/>
</dbReference>
<keyword evidence="5" id="KW-0119">Carbohydrate metabolism</keyword>
<dbReference type="SUPFAM" id="SSF48208">
    <property type="entry name" value="Six-hairpin glycosidases"/>
    <property type="match status" value="1"/>
</dbReference>
<feature type="signal peptide" evidence="10">
    <location>
        <begin position="1"/>
        <end position="20"/>
    </location>
</feature>
<keyword evidence="13" id="KW-1185">Reference proteome</keyword>
<accession>A0A8H7BUW9</accession>
<dbReference type="GO" id="GO:0000324">
    <property type="term" value="C:fungal-type vacuole"/>
    <property type="evidence" value="ECO:0007669"/>
    <property type="project" value="TreeGrafter"/>
</dbReference>
<organism evidence="12 13">
    <name type="scientific">Apophysomyces ossiformis</name>
    <dbReference type="NCBI Taxonomy" id="679940"/>
    <lineage>
        <taxon>Eukaryota</taxon>
        <taxon>Fungi</taxon>
        <taxon>Fungi incertae sedis</taxon>
        <taxon>Mucoromycota</taxon>
        <taxon>Mucoromycotina</taxon>
        <taxon>Mucoromycetes</taxon>
        <taxon>Mucorales</taxon>
        <taxon>Mucorineae</taxon>
        <taxon>Mucoraceae</taxon>
        <taxon>Apophysomyces</taxon>
    </lineage>
</organism>
<dbReference type="PANTHER" id="PTHR31616:SF9">
    <property type="entry name" value="GLUCOAMYLASE, INTRACELLULAR SPORULATION-SPECIFIC"/>
    <property type="match status" value="1"/>
</dbReference>
<dbReference type="OrthoDB" id="6123450at2759"/>
<evidence type="ECO:0000256" key="9">
    <source>
        <dbReference type="ARBA" id="ARBA00033473"/>
    </source>
</evidence>
<name>A0A8H7BUW9_9FUNG</name>
<dbReference type="InterPro" id="IPR012341">
    <property type="entry name" value="6hp_glycosidase-like_sf"/>
</dbReference>
<dbReference type="Proteomes" id="UP000605846">
    <property type="component" value="Unassembled WGS sequence"/>
</dbReference>
<dbReference type="AlphaFoldDB" id="A0A8H7BUW9"/>
<reference evidence="12" key="1">
    <citation type="submission" date="2020-01" db="EMBL/GenBank/DDBJ databases">
        <title>Genome Sequencing of Three Apophysomyces-Like Fungal Strains Confirms a Novel Fungal Genus in the Mucoromycota with divergent Burkholderia-like Endosymbiotic Bacteria.</title>
        <authorList>
            <person name="Stajich J.E."/>
            <person name="Macias A.M."/>
            <person name="Carter-House D."/>
            <person name="Lovett B."/>
            <person name="Kasson L.R."/>
            <person name="Berry K."/>
            <person name="Grigoriev I."/>
            <person name="Chang Y."/>
            <person name="Spatafora J."/>
            <person name="Kasson M.T."/>
        </authorList>
    </citation>
    <scope>NUCLEOTIDE SEQUENCE</scope>
    <source>
        <strain evidence="12">NRRL A-21654</strain>
    </source>
</reference>
<dbReference type="Gene3D" id="1.50.10.10">
    <property type="match status" value="1"/>
</dbReference>
<evidence type="ECO:0000256" key="10">
    <source>
        <dbReference type="SAM" id="SignalP"/>
    </source>
</evidence>
<proteinExistence type="inferred from homology"/>
<comment type="catalytic activity">
    <reaction evidence="1">
        <text>Hydrolysis of terminal (1-&gt;4)-linked alpha-D-glucose residues successively from non-reducing ends of the chains with release of beta-D-glucose.</text>
        <dbReference type="EC" id="3.2.1.3"/>
    </reaction>
</comment>
<evidence type="ECO:0000256" key="6">
    <source>
        <dbReference type="ARBA" id="ARBA00023295"/>
    </source>
</evidence>
<comment type="caution">
    <text evidence="12">The sequence shown here is derived from an EMBL/GenBank/DDBJ whole genome shotgun (WGS) entry which is preliminary data.</text>
</comment>
<dbReference type="PRINTS" id="PR00736">
    <property type="entry name" value="GLHYDRLASE15"/>
</dbReference>
<dbReference type="InterPro" id="IPR008928">
    <property type="entry name" value="6-hairpin_glycosidase_sf"/>
</dbReference>
<evidence type="ECO:0000256" key="7">
    <source>
        <dbReference type="ARBA" id="ARBA00023326"/>
    </source>
</evidence>
<dbReference type="GO" id="GO:0000272">
    <property type="term" value="P:polysaccharide catabolic process"/>
    <property type="evidence" value="ECO:0007669"/>
    <property type="project" value="UniProtKB-KW"/>
</dbReference>
<feature type="chain" id="PRO_5034320024" description="glucan 1,4-alpha-glucosidase" evidence="10">
    <location>
        <begin position="21"/>
        <end position="463"/>
    </location>
</feature>
<evidence type="ECO:0000256" key="8">
    <source>
        <dbReference type="ARBA" id="ARBA00033442"/>
    </source>
</evidence>
<evidence type="ECO:0000256" key="4">
    <source>
        <dbReference type="ARBA" id="ARBA00022801"/>
    </source>
</evidence>
<evidence type="ECO:0000256" key="2">
    <source>
        <dbReference type="ARBA" id="ARBA00006188"/>
    </source>
</evidence>
<gene>
    <name evidence="12" type="primary">SGA1</name>
    <name evidence="12" type="ORF">EC973_007301</name>
</gene>
<dbReference type="PROSITE" id="PS00820">
    <property type="entry name" value="GLUCOAMYLASE"/>
    <property type="match status" value="1"/>
</dbReference>
<comment type="similarity">
    <text evidence="2">Belongs to the glycosyl hydrolase 15 family.</text>
</comment>